<dbReference type="PANTHER" id="PTHR35093:SF8">
    <property type="entry name" value="OUTER MEMBRANE PROTEIN NMB0088-RELATED"/>
    <property type="match status" value="1"/>
</dbReference>
<dbReference type="Gene3D" id="2.40.160.60">
    <property type="entry name" value="Outer membrane protein transport protein (OMPP1/FadL/TodX)"/>
    <property type="match status" value="1"/>
</dbReference>
<comment type="caution">
    <text evidence="8">The sequence shown here is derived from an EMBL/GenBank/DDBJ whole genome shotgun (WGS) entry which is preliminary data.</text>
</comment>
<keyword evidence="6" id="KW-0472">Membrane</keyword>
<dbReference type="PANTHER" id="PTHR35093">
    <property type="entry name" value="OUTER MEMBRANE PROTEIN NMB0088-RELATED"/>
    <property type="match status" value="1"/>
</dbReference>
<dbReference type="Proteomes" id="UP000243416">
    <property type="component" value="Unassembled WGS sequence"/>
</dbReference>
<evidence type="ECO:0000256" key="4">
    <source>
        <dbReference type="ARBA" id="ARBA00022692"/>
    </source>
</evidence>
<evidence type="ECO:0000256" key="2">
    <source>
        <dbReference type="ARBA" id="ARBA00008163"/>
    </source>
</evidence>
<dbReference type="SUPFAM" id="SSF56935">
    <property type="entry name" value="Porins"/>
    <property type="match status" value="1"/>
</dbReference>
<dbReference type="GO" id="GO:0015483">
    <property type="term" value="F:long-chain fatty acid transporting porin activity"/>
    <property type="evidence" value="ECO:0007669"/>
    <property type="project" value="TreeGrafter"/>
</dbReference>
<comment type="similarity">
    <text evidence="2">Belongs to the OmpP1/FadL family.</text>
</comment>
<comment type="subcellular location">
    <subcellularLocation>
        <location evidence="1">Cell outer membrane</location>
        <topology evidence="1">Multi-pass membrane protein</topology>
    </subcellularLocation>
</comment>
<dbReference type="Pfam" id="PF03349">
    <property type="entry name" value="Toluene_X"/>
    <property type="match status" value="1"/>
</dbReference>
<keyword evidence="4" id="KW-0812">Transmembrane</keyword>
<sequence>MSIDISAKAAATAAALSLAVLLPLPAFATNGYFQHGYGIKSQGMAGVGIALPQDALAAANNPAGQAFLGNRADLGLTWFVPKRGAEVVGSPMISGNYDGNGTSNFFMPEFGYVTQLSPNLAAGVAVYGNGGMNTDYAINPFAGFGSTGPLYMNLEQLFVSPALSWKLNPQHAFGVAANLGYQRFSLKGADAFAGSSSDPLNLTNRGTDSSTGFGVRLGWTGQVSPSLTLGATWASKVRMGRFDKYQGLFAGQGDFDVPANYGLGAAWRATDDLTLALDVQRIEYSDVKSVGNPLANLLAGNPLGSGNGGGFGWRDVTATKLGMSYVYSRDLTLRAGYSHNTQPIPADQTLFNIIAPGVIKQHLSLGGSWRLGSSEVSVAYTRAFKNTVFGAGSIPAVPFGGGEANLRLEEDILGVSWGWDM</sequence>
<name>A0A656ZCV2_9PROT</name>
<evidence type="ECO:0000256" key="3">
    <source>
        <dbReference type="ARBA" id="ARBA00022452"/>
    </source>
</evidence>
<dbReference type="InterPro" id="IPR005017">
    <property type="entry name" value="OMPP1/FadL/TodX"/>
</dbReference>
<reference evidence="8 9" key="1">
    <citation type="journal article" date="2016" name="ISME J.">
        <title>Integrated multi-omics analyses reveal the biochemical mechanisms and phylogenetic relevance of anaerobic androgen biodegradation in the environment.</title>
        <authorList>
            <person name="Yang F.C."/>
            <person name="Chen Y.L."/>
            <person name="Tang S.L."/>
            <person name="Yu C.P."/>
            <person name="Wang P.H."/>
            <person name="Ismail W."/>
            <person name="Wang C.H."/>
            <person name="Ding J.Y."/>
            <person name="Yang C.Y."/>
            <person name="Yang C.Y."/>
            <person name="Chiang Y.R."/>
        </authorList>
    </citation>
    <scope>NUCLEOTIDE SEQUENCE [LARGE SCALE GENOMIC DNA]</scope>
    <source>
        <strain evidence="8 9">DSM 13999</strain>
    </source>
</reference>
<gene>
    <name evidence="8" type="ORF">ACY05_03065</name>
</gene>
<keyword evidence="5" id="KW-0732">Signal</keyword>
<evidence type="ECO:0000256" key="1">
    <source>
        <dbReference type="ARBA" id="ARBA00004571"/>
    </source>
</evidence>
<protein>
    <submittedName>
        <fullName evidence="8">Long-chain fatty acid transporter</fullName>
    </submittedName>
</protein>
<dbReference type="GO" id="GO:0009279">
    <property type="term" value="C:cell outer membrane"/>
    <property type="evidence" value="ECO:0007669"/>
    <property type="project" value="UniProtKB-SubCell"/>
</dbReference>
<accession>A0A656ZCV2</accession>
<evidence type="ECO:0000256" key="6">
    <source>
        <dbReference type="ARBA" id="ARBA00023136"/>
    </source>
</evidence>
<evidence type="ECO:0000313" key="8">
    <source>
        <dbReference type="EMBL" id="KYC29489.1"/>
    </source>
</evidence>
<evidence type="ECO:0000256" key="7">
    <source>
        <dbReference type="ARBA" id="ARBA00023237"/>
    </source>
</evidence>
<dbReference type="OrthoDB" id="19849at2"/>
<evidence type="ECO:0000256" key="5">
    <source>
        <dbReference type="ARBA" id="ARBA00022729"/>
    </source>
</evidence>
<keyword evidence="3" id="KW-1134">Transmembrane beta strand</keyword>
<organism evidence="8 9">
    <name type="scientific">Sterolibacterium denitrificans</name>
    <dbReference type="NCBI Taxonomy" id="157592"/>
    <lineage>
        <taxon>Bacteria</taxon>
        <taxon>Pseudomonadati</taxon>
        <taxon>Pseudomonadota</taxon>
        <taxon>Betaproteobacteria</taxon>
        <taxon>Nitrosomonadales</taxon>
        <taxon>Sterolibacteriaceae</taxon>
        <taxon>Sterolibacterium</taxon>
    </lineage>
</organism>
<proteinExistence type="inferred from homology"/>
<dbReference type="EMBL" id="LFZK01000001">
    <property type="protein sequence ID" value="KYC29489.1"/>
    <property type="molecule type" value="Genomic_DNA"/>
</dbReference>
<evidence type="ECO:0000313" key="9">
    <source>
        <dbReference type="Proteomes" id="UP000243416"/>
    </source>
</evidence>
<keyword evidence="9" id="KW-1185">Reference proteome</keyword>
<dbReference type="AlphaFoldDB" id="A0A656ZCV2"/>
<dbReference type="RefSeq" id="WP_067170538.1">
    <property type="nucleotide sequence ID" value="NZ_LFZK01000001.1"/>
</dbReference>
<keyword evidence="7" id="KW-0998">Cell outer membrane</keyword>